<gene>
    <name evidence="1" type="ORF">Pmi06nite_71430</name>
</gene>
<proteinExistence type="predicted"/>
<dbReference type="RefSeq" id="WP_203957518.1">
    <property type="nucleotide sequence ID" value="NZ_BOOO01000041.1"/>
</dbReference>
<protein>
    <submittedName>
        <fullName evidence="1">Uncharacterized protein</fullName>
    </submittedName>
</protein>
<evidence type="ECO:0000313" key="2">
    <source>
        <dbReference type="Proteomes" id="UP000650628"/>
    </source>
</evidence>
<evidence type="ECO:0000313" key="1">
    <source>
        <dbReference type="EMBL" id="GII33701.1"/>
    </source>
</evidence>
<organism evidence="1 2">
    <name type="scientific">Planotetraspora mira</name>
    <dbReference type="NCBI Taxonomy" id="58121"/>
    <lineage>
        <taxon>Bacteria</taxon>
        <taxon>Bacillati</taxon>
        <taxon>Actinomycetota</taxon>
        <taxon>Actinomycetes</taxon>
        <taxon>Streptosporangiales</taxon>
        <taxon>Streptosporangiaceae</taxon>
        <taxon>Planotetraspora</taxon>
    </lineage>
</organism>
<keyword evidence="2" id="KW-1185">Reference proteome</keyword>
<reference evidence="1 2" key="1">
    <citation type="submission" date="2021-01" db="EMBL/GenBank/DDBJ databases">
        <title>Whole genome shotgun sequence of Planotetraspora mira NBRC 15435.</title>
        <authorList>
            <person name="Komaki H."/>
            <person name="Tamura T."/>
        </authorList>
    </citation>
    <scope>NUCLEOTIDE SEQUENCE [LARGE SCALE GENOMIC DNA]</scope>
    <source>
        <strain evidence="1 2">NBRC 15435</strain>
    </source>
</reference>
<dbReference type="EMBL" id="BOOO01000041">
    <property type="protein sequence ID" value="GII33701.1"/>
    <property type="molecule type" value="Genomic_DNA"/>
</dbReference>
<name>A0A8J3TWC8_9ACTN</name>
<accession>A0A8J3TWC8</accession>
<dbReference type="Proteomes" id="UP000650628">
    <property type="component" value="Unassembled WGS sequence"/>
</dbReference>
<sequence length="52" mass="6103">MDNHVEEWEAAYGKVRAAVTLKYPDGGEVPEFLLHIDKGEAWWRWSDEAFDH</sequence>
<comment type="caution">
    <text evidence="1">The sequence shown here is derived from an EMBL/GenBank/DDBJ whole genome shotgun (WGS) entry which is preliminary data.</text>
</comment>
<dbReference type="AlphaFoldDB" id="A0A8J3TWC8"/>